<dbReference type="PANTHER" id="PTHR40099:SF1">
    <property type="entry name" value="ACETOLACTATE SYNTHASE, SMALL SUBUNIT"/>
    <property type="match status" value="1"/>
</dbReference>
<feature type="domain" description="ACT" evidence="1">
    <location>
        <begin position="5"/>
        <end position="80"/>
    </location>
</feature>
<dbReference type="Gene3D" id="3.30.2130.10">
    <property type="entry name" value="VC0802-like"/>
    <property type="match status" value="1"/>
</dbReference>
<dbReference type="EMBL" id="JADGII010000049">
    <property type="protein sequence ID" value="MBF0637718.1"/>
    <property type="molecule type" value="Genomic_DNA"/>
</dbReference>
<dbReference type="Pfam" id="PF19571">
    <property type="entry name" value="ACT_8"/>
    <property type="match status" value="1"/>
</dbReference>
<dbReference type="InterPro" id="IPR002912">
    <property type="entry name" value="ACT_dom"/>
</dbReference>
<evidence type="ECO:0000313" key="2">
    <source>
        <dbReference type="EMBL" id="MBF0637718.1"/>
    </source>
</evidence>
<dbReference type="PANTHER" id="PTHR40099">
    <property type="entry name" value="ACETOLACTATE SYNTHASE, SMALL SUBUNIT"/>
    <property type="match status" value="1"/>
</dbReference>
<dbReference type="CDD" id="cd04882">
    <property type="entry name" value="ACT_Bt0572_2"/>
    <property type="match status" value="1"/>
</dbReference>
<dbReference type="SUPFAM" id="SSF55021">
    <property type="entry name" value="ACT-like"/>
    <property type="match status" value="2"/>
</dbReference>
<dbReference type="PROSITE" id="PS51671">
    <property type="entry name" value="ACT"/>
    <property type="match status" value="1"/>
</dbReference>
<evidence type="ECO:0000259" key="1">
    <source>
        <dbReference type="PROSITE" id="PS51671"/>
    </source>
</evidence>
<dbReference type="CDD" id="cd04908">
    <property type="entry name" value="ACT_Bt0572_1"/>
    <property type="match status" value="1"/>
</dbReference>
<dbReference type="InterPro" id="IPR045865">
    <property type="entry name" value="ACT-like_dom_sf"/>
</dbReference>
<comment type="caution">
    <text evidence="2">The sequence shown here is derived from an EMBL/GenBank/DDBJ whole genome shotgun (WGS) entry which is preliminary data.</text>
</comment>
<evidence type="ECO:0000313" key="3">
    <source>
        <dbReference type="Proteomes" id="UP000619838"/>
    </source>
</evidence>
<gene>
    <name evidence="2" type="ORF">INT08_11155</name>
</gene>
<protein>
    <submittedName>
        <fullName evidence="2">ACT domain-containing protein</fullName>
    </submittedName>
</protein>
<proteinExistence type="predicted"/>
<organism evidence="2 3">
    <name type="scientific">Prosthecochloris ethylica</name>
    <dbReference type="NCBI Taxonomy" id="2743976"/>
    <lineage>
        <taxon>Bacteria</taxon>
        <taxon>Pseudomonadati</taxon>
        <taxon>Chlorobiota</taxon>
        <taxon>Chlorobiia</taxon>
        <taxon>Chlorobiales</taxon>
        <taxon>Chlorobiaceae</taxon>
        <taxon>Prosthecochloris</taxon>
    </lineage>
</organism>
<sequence>MMIKQLSVFLENKTGRLTDITGILAEHNINISAFSIADSADFGILRMITSDNHTAERILREQGIAVQTTDVVCLIVPHVPGGLHKPLQLISDHDIQIDYMYAYATGPDAIVAIRTPTPQKTLTLLQEHNYKFLEE</sequence>
<dbReference type="InterPro" id="IPR045739">
    <property type="entry name" value="ACT_dom_pair"/>
</dbReference>
<dbReference type="RefSeq" id="WP_175187882.1">
    <property type="nucleotide sequence ID" value="NZ_JABVZQ010000027.1"/>
</dbReference>
<accession>A0ABR9XV34</accession>
<keyword evidence="3" id="KW-1185">Reference proteome</keyword>
<dbReference type="Proteomes" id="UP000619838">
    <property type="component" value="Unassembled WGS sequence"/>
</dbReference>
<reference evidence="2 3" key="1">
    <citation type="journal article" date="2020" name="Microorganisms">
        <title>Simultaneous Genome Sequencing of Prosthecochloris ethylica and Desulfuromonas acetoxidans within a Syntrophic Mixture Reveals Unique Pili and Protein Interactions.</title>
        <authorList>
            <person name="Kyndt J.A."/>
            <person name="Van Beeumen J.J."/>
            <person name="Meyer T.E."/>
        </authorList>
    </citation>
    <scope>NUCLEOTIDE SEQUENCE [LARGE SCALE GENOMIC DNA]</scope>
    <source>
        <strain evidence="2 3">N3</strain>
    </source>
</reference>
<name>A0ABR9XV34_9CHLB</name>